<evidence type="ECO:0000256" key="1">
    <source>
        <dbReference type="ARBA" id="ARBA00004429"/>
    </source>
</evidence>
<feature type="transmembrane region" description="Helical" evidence="8">
    <location>
        <begin position="164"/>
        <end position="186"/>
    </location>
</feature>
<keyword evidence="5 8" id="KW-0812">Transmembrane</keyword>
<evidence type="ECO:0000313" key="11">
    <source>
        <dbReference type="EMBL" id="MBP3983839.1"/>
    </source>
</evidence>
<dbReference type="InterPro" id="IPR017850">
    <property type="entry name" value="Alkaline_phosphatase_core_sf"/>
</dbReference>
<feature type="domain" description="Phosphoethanolamine transferase N-terminal" evidence="10">
    <location>
        <begin position="71"/>
        <end position="217"/>
    </location>
</feature>
<proteinExistence type="predicted"/>
<accession>A0A940X338</accession>
<evidence type="ECO:0000256" key="6">
    <source>
        <dbReference type="ARBA" id="ARBA00022989"/>
    </source>
</evidence>
<evidence type="ECO:0000256" key="3">
    <source>
        <dbReference type="ARBA" id="ARBA00022519"/>
    </source>
</evidence>
<dbReference type="Pfam" id="PF08019">
    <property type="entry name" value="EptA_B_N"/>
    <property type="match status" value="1"/>
</dbReference>
<keyword evidence="4 11" id="KW-0808">Transferase</keyword>
<dbReference type="RefSeq" id="WP_210535657.1">
    <property type="nucleotide sequence ID" value="NZ_JAGKTC010000001.1"/>
</dbReference>
<dbReference type="Pfam" id="PF00884">
    <property type="entry name" value="Sulfatase"/>
    <property type="match status" value="1"/>
</dbReference>
<keyword evidence="12" id="KW-1185">Reference proteome</keyword>
<evidence type="ECO:0000256" key="4">
    <source>
        <dbReference type="ARBA" id="ARBA00022679"/>
    </source>
</evidence>
<dbReference type="CDD" id="cd16017">
    <property type="entry name" value="LptA"/>
    <property type="match status" value="1"/>
</dbReference>
<sequence length="556" mass="61394">MSTQAADAATWRTPTGAMAWLRRRPVLSTDVLVLLTSLYFTVFCNGAFWRNAIVAPSLQWKLALALFVVVTALHTLLLGVFTHRWFAKPLLTVLILAVAAAAHFMSATGVYLDPDMIGNVIRTDFKESHELFTWSLLVALLLALVPIALLWRVQLKQRPWRRALLSRLGLLAGALAALALAAFLSYQDLSSLLRNHREIRYLITPYNLVVSTTQALTATPPGSKKPKLPVGEDAKQAARAPGAKPRLLVIVVGETARAMNWGLNGYARDTTPELRKLDVVNFPDVTSCGSATEVSLPCMFSPYGRHDYDQGRIREHQSLLHVLERAGIKTGWRDNQTGCKGVCDGLAFESLENATVPQWCSGERCFDEVLLDGLDKAIAPGTGDRVVVLHPLGNHGPSYYQRYPPQFERFTPTCKSDDLGRCDRQGIVNAYDNALLYQDHFLARTIAGLQGRSDYDTALIYVSDHGESLGEKGLYLHGVPYAIAPREQVKVPMVMWFSPGFASDTGLDTACLRREAAMPASHDNLFPSVLGLMDVRTKVYDASRDLFARCRAAPRS</sequence>
<dbReference type="AlphaFoldDB" id="A0A940X338"/>
<keyword evidence="7 8" id="KW-0472">Membrane</keyword>
<dbReference type="GO" id="GO:0005886">
    <property type="term" value="C:plasma membrane"/>
    <property type="evidence" value="ECO:0007669"/>
    <property type="project" value="UniProtKB-SubCell"/>
</dbReference>
<feature type="transmembrane region" description="Helical" evidence="8">
    <location>
        <begin position="62"/>
        <end position="81"/>
    </location>
</feature>
<dbReference type="GO" id="GO:0009244">
    <property type="term" value="P:lipopolysaccharide core region biosynthetic process"/>
    <property type="evidence" value="ECO:0007669"/>
    <property type="project" value="TreeGrafter"/>
</dbReference>
<keyword evidence="3" id="KW-0997">Cell inner membrane</keyword>
<evidence type="ECO:0000313" key="12">
    <source>
        <dbReference type="Proteomes" id="UP000673447"/>
    </source>
</evidence>
<dbReference type="GO" id="GO:0016776">
    <property type="term" value="F:phosphotransferase activity, phosphate group as acceptor"/>
    <property type="evidence" value="ECO:0007669"/>
    <property type="project" value="TreeGrafter"/>
</dbReference>
<dbReference type="NCBIfam" id="NF028537">
    <property type="entry name" value="P_eth_NH2_trans"/>
    <property type="match status" value="1"/>
</dbReference>
<protein>
    <submittedName>
        <fullName evidence="11">Phosphoethanolamine transferase</fullName>
    </submittedName>
</protein>
<dbReference type="EMBL" id="JAGKTC010000001">
    <property type="protein sequence ID" value="MBP3983839.1"/>
    <property type="molecule type" value="Genomic_DNA"/>
</dbReference>
<evidence type="ECO:0000259" key="10">
    <source>
        <dbReference type="Pfam" id="PF08019"/>
    </source>
</evidence>
<gene>
    <name evidence="11" type="ORF">J5837_05300</name>
</gene>
<dbReference type="PANTHER" id="PTHR30443">
    <property type="entry name" value="INNER MEMBRANE PROTEIN"/>
    <property type="match status" value="1"/>
</dbReference>
<dbReference type="Proteomes" id="UP000673447">
    <property type="component" value="Unassembled WGS sequence"/>
</dbReference>
<evidence type="ECO:0000256" key="7">
    <source>
        <dbReference type="ARBA" id="ARBA00023136"/>
    </source>
</evidence>
<keyword evidence="2" id="KW-1003">Cell membrane</keyword>
<feature type="transmembrane region" description="Helical" evidence="8">
    <location>
        <begin position="132"/>
        <end position="152"/>
    </location>
</feature>
<evidence type="ECO:0000256" key="8">
    <source>
        <dbReference type="SAM" id="Phobius"/>
    </source>
</evidence>
<reference evidence="11" key="1">
    <citation type="journal article" date="2016" name="Int. J. Syst. Evol. Microbiol.">
        <title>Pseudoxanthomonas helianthi sp. nov., isolated from roots of Jerusalem artichoke (Helianthus tuberosus).</title>
        <authorList>
            <person name="Kittiwongwattana C."/>
            <person name="Thawai C."/>
        </authorList>
    </citation>
    <scope>NUCLEOTIDE SEQUENCE</scope>
    <source>
        <strain evidence="11">110414</strain>
    </source>
</reference>
<comment type="subcellular location">
    <subcellularLocation>
        <location evidence="1">Cell inner membrane</location>
        <topology evidence="1">Multi-pass membrane protein</topology>
    </subcellularLocation>
</comment>
<dbReference type="PANTHER" id="PTHR30443:SF0">
    <property type="entry name" value="PHOSPHOETHANOLAMINE TRANSFERASE EPTA"/>
    <property type="match status" value="1"/>
</dbReference>
<evidence type="ECO:0000256" key="2">
    <source>
        <dbReference type="ARBA" id="ARBA00022475"/>
    </source>
</evidence>
<dbReference type="InterPro" id="IPR058130">
    <property type="entry name" value="PEA_transf_C"/>
</dbReference>
<feature type="transmembrane region" description="Helical" evidence="8">
    <location>
        <begin position="31"/>
        <end position="50"/>
    </location>
</feature>
<reference evidence="11" key="2">
    <citation type="submission" date="2021-03" db="EMBL/GenBank/DDBJ databases">
        <authorList>
            <person name="Cao W."/>
        </authorList>
    </citation>
    <scope>NUCLEOTIDE SEQUENCE</scope>
    <source>
        <strain evidence="11">110414</strain>
    </source>
</reference>
<feature type="transmembrane region" description="Helical" evidence="8">
    <location>
        <begin position="93"/>
        <end position="112"/>
    </location>
</feature>
<dbReference type="Gene3D" id="3.40.720.10">
    <property type="entry name" value="Alkaline Phosphatase, subunit A"/>
    <property type="match status" value="1"/>
</dbReference>
<evidence type="ECO:0000259" key="9">
    <source>
        <dbReference type="Pfam" id="PF00884"/>
    </source>
</evidence>
<dbReference type="InterPro" id="IPR000917">
    <property type="entry name" value="Sulfatase_N"/>
</dbReference>
<evidence type="ECO:0000256" key="5">
    <source>
        <dbReference type="ARBA" id="ARBA00022692"/>
    </source>
</evidence>
<comment type="caution">
    <text evidence="11">The sequence shown here is derived from an EMBL/GenBank/DDBJ whole genome shotgun (WGS) entry which is preliminary data.</text>
</comment>
<name>A0A940X338_9GAMM</name>
<keyword evidence="6 8" id="KW-1133">Transmembrane helix</keyword>
<dbReference type="InterPro" id="IPR040423">
    <property type="entry name" value="PEA_transferase"/>
</dbReference>
<feature type="domain" description="Sulfatase N-terminal" evidence="9">
    <location>
        <begin position="247"/>
        <end position="535"/>
    </location>
</feature>
<dbReference type="InterPro" id="IPR012549">
    <property type="entry name" value="EptA-like_N"/>
</dbReference>
<organism evidence="11 12">
    <name type="scientific">Pseudoxanthomonas helianthi</name>
    <dbReference type="NCBI Taxonomy" id="1453541"/>
    <lineage>
        <taxon>Bacteria</taxon>
        <taxon>Pseudomonadati</taxon>
        <taxon>Pseudomonadota</taxon>
        <taxon>Gammaproteobacteria</taxon>
        <taxon>Lysobacterales</taxon>
        <taxon>Lysobacteraceae</taxon>
        <taxon>Pseudoxanthomonas</taxon>
    </lineage>
</organism>
<dbReference type="SUPFAM" id="SSF53649">
    <property type="entry name" value="Alkaline phosphatase-like"/>
    <property type="match status" value="1"/>
</dbReference>